<dbReference type="InterPro" id="IPR004563">
    <property type="entry name" value="Apolipo_AcylTrfase"/>
</dbReference>
<evidence type="ECO:0000256" key="8">
    <source>
        <dbReference type="HAMAP-Rule" id="MF_01148"/>
    </source>
</evidence>
<feature type="domain" description="CN hydrolase" evidence="9">
    <location>
        <begin position="257"/>
        <end position="510"/>
    </location>
</feature>
<organism evidence="10 11">
    <name type="scientific">Kineococcus xinjiangensis</name>
    <dbReference type="NCBI Taxonomy" id="512762"/>
    <lineage>
        <taxon>Bacteria</taxon>
        <taxon>Bacillati</taxon>
        <taxon>Actinomycetota</taxon>
        <taxon>Actinomycetes</taxon>
        <taxon>Kineosporiales</taxon>
        <taxon>Kineosporiaceae</taxon>
        <taxon>Kineococcus</taxon>
    </lineage>
</organism>
<keyword evidence="6 8" id="KW-0472">Membrane</keyword>
<keyword evidence="4 8" id="KW-0812">Transmembrane</keyword>
<evidence type="ECO:0000256" key="1">
    <source>
        <dbReference type="ARBA" id="ARBA00004651"/>
    </source>
</evidence>
<dbReference type="HAMAP" id="MF_01148">
    <property type="entry name" value="Lnt"/>
    <property type="match status" value="1"/>
</dbReference>
<evidence type="ECO:0000313" key="11">
    <source>
        <dbReference type="Proteomes" id="UP000239485"/>
    </source>
</evidence>
<dbReference type="Gene3D" id="3.60.110.10">
    <property type="entry name" value="Carbon-nitrogen hydrolase"/>
    <property type="match status" value="1"/>
</dbReference>
<accession>A0A2S6IKN0</accession>
<feature type="transmembrane region" description="Helical" evidence="8">
    <location>
        <begin position="520"/>
        <end position="539"/>
    </location>
</feature>
<comment type="pathway">
    <text evidence="8">Protein modification; lipoprotein biosynthesis (N-acyl transfer).</text>
</comment>
<keyword evidence="5 8" id="KW-1133">Transmembrane helix</keyword>
<dbReference type="PANTHER" id="PTHR38686">
    <property type="entry name" value="APOLIPOPROTEIN N-ACYLTRANSFERASE"/>
    <property type="match status" value="1"/>
</dbReference>
<dbReference type="GO" id="GO:0005886">
    <property type="term" value="C:plasma membrane"/>
    <property type="evidence" value="ECO:0007669"/>
    <property type="project" value="UniProtKB-SubCell"/>
</dbReference>
<name>A0A2S6IKN0_9ACTN</name>
<dbReference type="PANTHER" id="PTHR38686:SF1">
    <property type="entry name" value="APOLIPOPROTEIN N-ACYLTRANSFERASE"/>
    <property type="match status" value="1"/>
</dbReference>
<dbReference type="AlphaFoldDB" id="A0A2S6IKN0"/>
<protein>
    <recommendedName>
        <fullName evidence="8">Apolipoprotein N-acyltransferase</fullName>
        <shortName evidence="8">ALP N-acyltransferase</shortName>
        <ecNumber evidence="8">2.3.1.269</ecNumber>
    </recommendedName>
</protein>
<feature type="transmembrane region" description="Helical" evidence="8">
    <location>
        <begin position="103"/>
        <end position="124"/>
    </location>
</feature>
<comment type="caution">
    <text evidence="10">The sequence shown here is derived from an EMBL/GenBank/DDBJ whole genome shotgun (WGS) entry which is preliminary data.</text>
</comment>
<proteinExistence type="inferred from homology"/>
<sequence length="565" mass="58212">MLHPVGGACPLAAPQGRTLGDVPRPADRPLPLLPAALLAAAGGGLSAAAFPGLGWWPLAPVGVAALVLAVAGQRPRRAALLGLLHGWAFFVPLLQWSGVYVGALPWLALATLCALFHVLLAALLPRALRAPWGLAPLAVAGTWVAVEALRARVPFGGFPWGRLAFSQADAPTLGLASLGGSPLVSFAVALSGALLALAVTTLARRGRLVQLPDVRLPSRGTGGRATRAAAAAAALAVAAMGAGALLPRPVDASEGTAQVAAVQGNTPEPGLDFNAERRAVLDNHARATLELAREVRAGRAPQPELVLWPENSSDIDPLLNPDAAAVISRAVEAVDAPTLVGAVLQGPGEGLSNAGIVWRPGTGPTERYVKQRPAPFGEYMPYRSFFRIFSDKVDLVRQDFVAGTSTSLLPMGPALVGDIICFEVLFDDLAREAVAAGADLLVVQTNSATFGTSNMAPQQLAMSRLRAVETGRSVVHVSTVGISALITPDGVAHQSTELLTSAVLQGELPLRSGLTFAVRHGLAVELFLCGVGVLLLLAARRRPRAAAVASGPPVAVDLDVPAVRA</sequence>
<dbReference type="InterPro" id="IPR003010">
    <property type="entry name" value="C-N_Hydrolase"/>
</dbReference>
<dbReference type="GO" id="GO:0042158">
    <property type="term" value="P:lipoprotein biosynthetic process"/>
    <property type="evidence" value="ECO:0007669"/>
    <property type="project" value="UniProtKB-UniRule"/>
</dbReference>
<comment type="subcellular location">
    <subcellularLocation>
        <location evidence="1 8">Cell membrane</location>
        <topology evidence="1 8">Multi-pass membrane protein</topology>
    </subcellularLocation>
</comment>
<comment type="similarity">
    <text evidence="8">Belongs to the CN hydrolase family. Apolipoprotein N-acyltransferase subfamily.</text>
</comment>
<dbReference type="PROSITE" id="PS50263">
    <property type="entry name" value="CN_HYDROLASE"/>
    <property type="match status" value="1"/>
</dbReference>
<feature type="transmembrane region" description="Helical" evidence="8">
    <location>
        <begin position="55"/>
        <end position="71"/>
    </location>
</feature>
<dbReference type="InterPro" id="IPR045378">
    <property type="entry name" value="LNT_N"/>
</dbReference>
<evidence type="ECO:0000256" key="6">
    <source>
        <dbReference type="ARBA" id="ARBA00023136"/>
    </source>
</evidence>
<evidence type="ECO:0000256" key="2">
    <source>
        <dbReference type="ARBA" id="ARBA00022475"/>
    </source>
</evidence>
<evidence type="ECO:0000256" key="3">
    <source>
        <dbReference type="ARBA" id="ARBA00022679"/>
    </source>
</evidence>
<keyword evidence="10" id="KW-0449">Lipoprotein</keyword>
<feature type="transmembrane region" description="Helical" evidence="8">
    <location>
        <begin position="131"/>
        <end position="149"/>
    </location>
</feature>
<dbReference type="UniPathway" id="UPA00666"/>
<dbReference type="CDD" id="cd07571">
    <property type="entry name" value="ALP_N-acyl_transferase"/>
    <property type="match status" value="1"/>
</dbReference>
<dbReference type="GO" id="GO:0016410">
    <property type="term" value="F:N-acyltransferase activity"/>
    <property type="evidence" value="ECO:0007669"/>
    <property type="project" value="UniProtKB-UniRule"/>
</dbReference>
<gene>
    <name evidence="8" type="primary">lnt</name>
    <name evidence="10" type="ORF">CLV92_107213</name>
</gene>
<keyword evidence="2 8" id="KW-1003">Cell membrane</keyword>
<feature type="transmembrane region" description="Helical" evidence="8">
    <location>
        <begin position="78"/>
        <end position="97"/>
    </location>
</feature>
<evidence type="ECO:0000313" key="10">
    <source>
        <dbReference type="EMBL" id="PPK94710.1"/>
    </source>
</evidence>
<dbReference type="NCBIfam" id="TIGR00546">
    <property type="entry name" value="lnt"/>
    <property type="match status" value="1"/>
</dbReference>
<evidence type="ECO:0000259" key="9">
    <source>
        <dbReference type="PROSITE" id="PS50263"/>
    </source>
</evidence>
<evidence type="ECO:0000256" key="5">
    <source>
        <dbReference type="ARBA" id="ARBA00022989"/>
    </source>
</evidence>
<dbReference type="Pfam" id="PF20154">
    <property type="entry name" value="LNT_N"/>
    <property type="match status" value="1"/>
</dbReference>
<keyword evidence="7 8" id="KW-0012">Acyltransferase</keyword>
<dbReference type="Pfam" id="PF00795">
    <property type="entry name" value="CN_hydrolase"/>
    <property type="match status" value="1"/>
</dbReference>
<dbReference type="SUPFAM" id="SSF56317">
    <property type="entry name" value="Carbon-nitrogen hydrolase"/>
    <property type="match status" value="1"/>
</dbReference>
<comment type="catalytic activity">
    <reaction evidence="8">
        <text>N-terminal S-1,2-diacyl-sn-glyceryl-L-cysteinyl-[lipoprotein] + a glycerophospholipid = N-acyl-S-1,2-diacyl-sn-glyceryl-L-cysteinyl-[lipoprotein] + a 2-acyl-sn-glycero-3-phospholipid + H(+)</text>
        <dbReference type="Rhea" id="RHEA:48228"/>
        <dbReference type="Rhea" id="RHEA-COMP:14681"/>
        <dbReference type="Rhea" id="RHEA-COMP:14684"/>
        <dbReference type="ChEBI" id="CHEBI:15378"/>
        <dbReference type="ChEBI" id="CHEBI:136912"/>
        <dbReference type="ChEBI" id="CHEBI:140656"/>
        <dbReference type="ChEBI" id="CHEBI:140657"/>
        <dbReference type="ChEBI" id="CHEBI:140660"/>
        <dbReference type="EC" id="2.3.1.269"/>
    </reaction>
</comment>
<keyword evidence="11" id="KW-1185">Reference proteome</keyword>
<dbReference type="EC" id="2.3.1.269" evidence="8"/>
<dbReference type="Proteomes" id="UP000239485">
    <property type="component" value="Unassembled WGS sequence"/>
</dbReference>
<reference evidence="10 11" key="1">
    <citation type="submission" date="2018-02" db="EMBL/GenBank/DDBJ databases">
        <title>Genomic Encyclopedia of Archaeal and Bacterial Type Strains, Phase II (KMG-II): from individual species to whole genera.</title>
        <authorList>
            <person name="Goeker M."/>
        </authorList>
    </citation>
    <scope>NUCLEOTIDE SEQUENCE [LARGE SCALE GENOMIC DNA]</scope>
    <source>
        <strain evidence="10 11">DSM 22857</strain>
    </source>
</reference>
<comment type="function">
    <text evidence="8">Catalyzes the phospholipid dependent N-acylation of the N-terminal cysteine of apolipoprotein, the last step in lipoprotein maturation.</text>
</comment>
<keyword evidence="3 8" id="KW-0808">Transferase</keyword>
<evidence type="ECO:0000256" key="4">
    <source>
        <dbReference type="ARBA" id="ARBA00022692"/>
    </source>
</evidence>
<evidence type="ECO:0000256" key="7">
    <source>
        <dbReference type="ARBA" id="ARBA00023315"/>
    </source>
</evidence>
<feature type="transmembrane region" description="Helical" evidence="8">
    <location>
        <begin position="183"/>
        <end position="204"/>
    </location>
</feature>
<feature type="transmembrane region" description="Helical" evidence="8">
    <location>
        <begin position="225"/>
        <end position="246"/>
    </location>
</feature>
<dbReference type="EMBL" id="PTJD01000007">
    <property type="protein sequence ID" value="PPK94710.1"/>
    <property type="molecule type" value="Genomic_DNA"/>
</dbReference>
<dbReference type="InterPro" id="IPR036526">
    <property type="entry name" value="C-N_Hydrolase_sf"/>
</dbReference>